<sequence>MKAAHEEATVASPAPSHRGRYHTAEAVKRLVWVRSAGHCELCGQDLTRDFRVGQEMLWGEVAHIMPASPKGPRANPSHGAQQAADLTNDTDNLMLLCPGCHDRADRDADGYPTADLTGLHLAYLERIHLAATVPDAGRAIGLIVQGSNFVTHTDISQRDLAMAMSAEGLTAFGEIIKITLRAPGEGGRDQRYWANIKDDVRFDLRRELQRRGGRYGDQPALAVVGLADIPALIMLGQTIGDRSNRVTFSSNREHGLRWSDPSAPPPDYQLHAPKHSEEPVALVISISATVPERDVLLAVGDARIATLTISDPRYSIVENRGAIHAFRDALQRFMSQLEADTPHPIHLFIAAPAAFCLELGALMTTEHQHPYVVYDREKTQEGRFVEVFTITPGDPRSISLTEAQYDKIHERYKVLEVILNASESPLLNSAHIFPQGSIGLRTTIKPISGAPADLGTVDADAIVWLPEAQEASAKAVLDEIYDRISKGTRVDTEVKLLRRGVRIIYADTNPGFHIDITPARAIPGSTEANGQGKLEVPDRELMAWKASSPIPYNYWLDAATKKEIALESVAVLARKAVVMDAATQAPLPEYEEYIDSDPLRAAIKLLKRHRDEWAIQSGDPAHRPISAVITTLATRAYEDVAADSLRRPRKPLDAILEIVTNMPAYIRIDGGQYLVCNPKDDDENFAEKWNRPDEGPAYVRAFHQWHESAKESMSIGLQEFPSAESFNNAIKERFALSEAFVAAVNTEIPALERCLEPVHPAPNHKTRRDHLTALAEQPSPVERGIAALRAYLGDDGAALLQQVLPKAGEAAVFRLTLPVDYVGLERSLRIAFPTSFPRATLSLRVEPSPWLVWPHAMKTGLCLHGFKQKPVTGSPEVVVEDSLARFRKIVSMSLPTASAAVRKDEFQREVISYWKHQQPVSAQSVCLLQRPARSGSLVAVTIPRMRSYDEIEPVWVADSAGDIAIHIRRTTGRRVKVRSPARAAFYLKLRSFPSTEVPSSESWLEWLKPHASLHDFANLLFWFGESSSLSSRWVALELPGGGNAPLYCLNLRDQSLQKDRGIRLGVRSGRRWPEPARRAGFTIASATINVLDRSEVLSRDMRANGPRLSEARVVIVGQGSLGSPVALHLARTGVGHLTVIDPDELSSANLGRHVLGTDDLGRNKAIAMRDRLQRDIPIAQVVAVPMHVELAVLTHPEMFERADVVIVTSADWASEVLLWRMKSEGPKWSLIQSWSEPHALVGHALLATAGESDARHLFKSDGNFKHELTVWPNGGSVPLPACGQSFIPGGGIGMATVATMTAQLAISSLELPRDERVWVSCVSNPQLAPDLGGSYEGPDLPENATGMTFTRAWPEAATGD</sequence>
<dbReference type="CDD" id="cd00085">
    <property type="entry name" value="HNHc"/>
    <property type="match status" value="1"/>
</dbReference>
<reference evidence="5" key="1">
    <citation type="submission" date="2022-10" db="EMBL/GenBank/DDBJ databases">
        <title>Culturing micro-colonial fungi from biological soil crusts in the Mojave desert and describing Neophaeococcomyces mojavensis, and introducing the new genera and species Taxawa tesnikishii.</title>
        <authorList>
            <person name="Kurbessoian T."/>
            <person name="Stajich J.E."/>
        </authorList>
    </citation>
    <scope>NUCLEOTIDE SEQUENCE</scope>
    <source>
        <strain evidence="5">TK_35</strain>
    </source>
</reference>
<dbReference type="Pfam" id="PF18145">
    <property type="entry name" value="SAVED"/>
    <property type="match status" value="1"/>
</dbReference>
<comment type="caution">
    <text evidence="5">The sequence shown here is derived from an EMBL/GenBank/DDBJ whole genome shotgun (WGS) entry which is preliminary data.</text>
</comment>
<dbReference type="NCBIfam" id="NF033611">
    <property type="entry name" value="SAVED"/>
    <property type="match status" value="1"/>
</dbReference>
<dbReference type="InterPro" id="IPR035985">
    <property type="entry name" value="Ubiquitin-activating_enz"/>
</dbReference>
<dbReference type="InterPro" id="IPR045886">
    <property type="entry name" value="ThiF/MoeB/HesA"/>
</dbReference>
<accession>A0AA38Y0K5</accession>
<evidence type="ECO:0000259" key="2">
    <source>
        <dbReference type="Pfam" id="PF00899"/>
    </source>
</evidence>
<evidence type="ECO:0000259" key="3">
    <source>
        <dbReference type="Pfam" id="PF13391"/>
    </source>
</evidence>
<dbReference type="GO" id="GO:0061504">
    <property type="term" value="P:cyclic threonylcarbamoyladenosine biosynthetic process"/>
    <property type="evidence" value="ECO:0007669"/>
    <property type="project" value="TreeGrafter"/>
</dbReference>
<dbReference type="GO" id="GO:0008641">
    <property type="term" value="F:ubiquitin-like modifier activating enzyme activity"/>
    <property type="evidence" value="ECO:0007669"/>
    <property type="project" value="InterPro"/>
</dbReference>
<dbReference type="SUPFAM" id="SSF69572">
    <property type="entry name" value="Activating enzymes of the ubiquitin-like proteins"/>
    <property type="match status" value="1"/>
</dbReference>
<dbReference type="EMBL" id="JAPDRN010000057">
    <property type="protein sequence ID" value="KAJ9631425.1"/>
    <property type="molecule type" value="Genomic_DNA"/>
</dbReference>
<dbReference type="CDD" id="cd05400">
    <property type="entry name" value="NT_2-5OAS_ClassI-CCAase"/>
    <property type="match status" value="1"/>
</dbReference>
<feature type="domain" description="THIF-type NAD/FAD binding fold" evidence="2">
    <location>
        <begin position="1107"/>
        <end position="1218"/>
    </location>
</feature>
<dbReference type="GO" id="GO:0061503">
    <property type="term" value="F:tRNA threonylcarbamoyladenosine dehydratase"/>
    <property type="evidence" value="ECO:0007669"/>
    <property type="project" value="TreeGrafter"/>
</dbReference>
<dbReference type="InterPro" id="IPR000594">
    <property type="entry name" value="ThiF_NAD_FAD-bd"/>
</dbReference>
<gene>
    <name evidence="5" type="ORF">H2204_008152</name>
</gene>
<feature type="domain" description="HNH nuclease" evidence="3">
    <location>
        <begin position="39"/>
        <end position="103"/>
    </location>
</feature>
<proteinExistence type="predicted"/>
<dbReference type="Pfam" id="PF18144">
    <property type="entry name" value="SMODS"/>
    <property type="match status" value="1"/>
</dbReference>
<name>A0AA38Y0K5_9EURO</name>
<dbReference type="CDD" id="cd01483">
    <property type="entry name" value="E1_enzyme_family"/>
    <property type="match status" value="1"/>
</dbReference>
<dbReference type="GO" id="GO:0016779">
    <property type="term" value="F:nucleotidyltransferase activity"/>
    <property type="evidence" value="ECO:0007669"/>
    <property type="project" value="InterPro"/>
</dbReference>
<dbReference type="PANTHER" id="PTHR43267:SF1">
    <property type="entry name" value="TRNA THREONYLCARBAMOYLADENOSINE DEHYDRATASE"/>
    <property type="match status" value="1"/>
</dbReference>
<organism evidence="5">
    <name type="scientific">Knufia peltigerae</name>
    <dbReference type="NCBI Taxonomy" id="1002370"/>
    <lineage>
        <taxon>Eukaryota</taxon>
        <taxon>Fungi</taxon>
        <taxon>Dikarya</taxon>
        <taxon>Ascomycota</taxon>
        <taxon>Pezizomycotina</taxon>
        <taxon>Eurotiomycetes</taxon>
        <taxon>Chaetothyriomycetidae</taxon>
        <taxon>Chaetothyriales</taxon>
        <taxon>Trichomeriaceae</taxon>
        <taxon>Knufia</taxon>
    </lineage>
</organism>
<feature type="domain" description="SMODS-associated and fused to various effectors" evidence="4">
    <location>
        <begin position="205"/>
        <end position="390"/>
    </location>
</feature>
<dbReference type="InterPro" id="IPR006116">
    <property type="entry name" value="NT_2-5OAS_ClassI-CCAase"/>
</dbReference>
<dbReference type="Pfam" id="PF00899">
    <property type="entry name" value="ThiF"/>
    <property type="match status" value="1"/>
</dbReference>
<dbReference type="Pfam" id="PF13391">
    <property type="entry name" value="HNH_2"/>
    <property type="match status" value="1"/>
</dbReference>
<evidence type="ECO:0000259" key="4">
    <source>
        <dbReference type="Pfam" id="PF18145"/>
    </source>
</evidence>
<evidence type="ECO:0000256" key="1">
    <source>
        <dbReference type="SAM" id="MobiDB-lite"/>
    </source>
</evidence>
<dbReference type="InterPro" id="IPR003615">
    <property type="entry name" value="HNH_nuc"/>
</dbReference>
<evidence type="ECO:0000313" key="5">
    <source>
        <dbReference type="EMBL" id="KAJ9631425.1"/>
    </source>
</evidence>
<feature type="region of interest" description="Disordered" evidence="1">
    <location>
        <begin position="1"/>
        <end position="20"/>
    </location>
</feature>
<dbReference type="PANTHER" id="PTHR43267">
    <property type="entry name" value="TRNA THREONYLCARBAMOYLADENOSINE DEHYDRATASE"/>
    <property type="match status" value="1"/>
</dbReference>
<dbReference type="InterPro" id="IPR040836">
    <property type="entry name" value="SAVED"/>
</dbReference>
<protein>
    <submittedName>
        <fullName evidence="5">Uncharacterized protein</fullName>
    </submittedName>
</protein>
<dbReference type="Gene3D" id="3.40.50.720">
    <property type="entry name" value="NAD(P)-binding Rossmann-like Domain"/>
    <property type="match status" value="1"/>
</dbReference>